<evidence type="ECO:0000313" key="6">
    <source>
        <dbReference type="EMBL" id="TQN48761.1"/>
    </source>
</evidence>
<dbReference type="Gene3D" id="3.40.50.2000">
    <property type="entry name" value="Glycogen Phosphorylase B"/>
    <property type="match status" value="2"/>
</dbReference>
<feature type="domain" description="Glycosyl transferase family 1" evidence="4">
    <location>
        <begin position="161"/>
        <end position="309"/>
    </location>
</feature>
<dbReference type="Proteomes" id="UP000320085">
    <property type="component" value="Unassembled WGS sequence"/>
</dbReference>
<evidence type="ECO:0000259" key="4">
    <source>
        <dbReference type="Pfam" id="PF00534"/>
    </source>
</evidence>
<dbReference type="PANTHER" id="PTHR45947">
    <property type="entry name" value="SULFOQUINOVOSYL TRANSFERASE SQD2"/>
    <property type="match status" value="1"/>
</dbReference>
<dbReference type="AlphaFoldDB" id="A0A543PXI6"/>
<dbReference type="InterPro" id="IPR050194">
    <property type="entry name" value="Glycosyltransferase_grp1"/>
</dbReference>
<protein>
    <recommendedName>
        <fullName evidence="1">D-inositol 3-phosphate glycosyltransferase</fullName>
    </recommendedName>
</protein>
<evidence type="ECO:0000256" key="2">
    <source>
        <dbReference type="ARBA" id="ARBA00022676"/>
    </source>
</evidence>
<proteinExistence type="predicted"/>
<sequence length="339" mass="34887">MRVLHAVRSDAFAGVESHVARLACAQVAAGDEVVVIGGDPDRMAGAVEGAARLVPARTVADVVRAVRHWQRGADIVHAHMTAAEIACATALLGSSTPLVVTRHFARVRGSNPASSLAAAAAAARVSAQIAISDYVARSIGGTSTVIHPGVLSAGSTVPASQRRPTVLVAQRLEAEKETEVAMTAFARSGLAGQGWRLELAGGGAERQRLEALATRLGIAPSTDFLGHRGDVTQLMRHASVLLAPCRVEGLGLTVLEAMAEALPVVAVGAGGHLETVGSVRGAALHAPGDADAAGSLLRGLALDPAARDAYGAVLQRAQRERFTPEHQALQTAAVYREVI</sequence>
<feature type="domain" description="Glycosyltransferase subfamily 4-like N-terminal" evidence="5">
    <location>
        <begin position="14"/>
        <end position="149"/>
    </location>
</feature>
<evidence type="ECO:0000256" key="3">
    <source>
        <dbReference type="ARBA" id="ARBA00022679"/>
    </source>
</evidence>
<keyword evidence="3 6" id="KW-0808">Transferase</keyword>
<dbReference type="RefSeq" id="WP_185747154.1">
    <property type="nucleotide sequence ID" value="NZ_BAAAQC010000022.1"/>
</dbReference>
<dbReference type="CDD" id="cd03801">
    <property type="entry name" value="GT4_PimA-like"/>
    <property type="match status" value="1"/>
</dbReference>
<evidence type="ECO:0000259" key="5">
    <source>
        <dbReference type="Pfam" id="PF13439"/>
    </source>
</evidence>
<dbReference type="PANTHER" id="PTHR45947:SF3">
    <property type="entry name" value="SULFOQUINOVOSYL TRANSFERASE SQD2"/>
    <property type="match status" value="1"/>
</dbReference>
<dbReference type="Pfam" id="PF00534">
    <property type="entry name" value="Glycos_transf_1"/>
    <property type="match status" value="1"/>
</dbReference>
<name>A0A543PXI6_9MICO</name>
<evidence type="ECO:0000256" key="1">
    <source>
        <dbReference type="ARBA" id="ARBA00021292"/>
    </source>
</evidence>
<dbReference type="SUPFAM" id="SSF53756">
    <property type="entry name" value="UDP-Glycosyltransferase/glycogen phosphorylase"/>
    <property type="match status" value="1"/>
</dbReference>
<dbReference type="GO" id="GO:1901137">
    <property type="term" value="P:carbohydrate derivative biosynthetic process"/>
    <property type="evidence" value="ECO:0007669"/>
    <property type="project" value="UniProtKB-ARBA"/>
</dbReference>
<dbReference type="EMBL" id="VFQF01000001">
    <property type="protein sequence ID" value="TQN48761.1"/>
    <property type="molecule type" value="Genomic_DNA"/>
</dbReference>
<accession>A0A543PXI6</accession>
<evidence type="ECO:0000313" key="7">
    <source>
        <dbReference type="Proteomes" id="UP000320085"/>
    </source>
</evidence>
<organism evidence="6 7">
    <name type="scientific">Humibacillus xanthopallidus</name>
    <dbReference type="NCBI Taxonomy" id="412689"/>
    <lineage>
        <taxon>Bacteria</taxon>
        <taxon>Bacillati</taxon>
        <taxon>Actinomycetota</taxon>
        <taxon>Actinomycetes</taxon>
        <taxon>Micrococcales</taxon>
        <taxon>Intrasporangiaceae</taxon>
        <taxon>Humibacillus</taxon>
    </lineage>
</organism>
<dbReference type="InterPro" id="IPR028098">
    <property type="entry name" value="Glyco_trans_4-like_N"/>
</dbReference>
<dbReference type="GO" id="GO:0016758">
    <property type="term" value="F:hexosyltransferase activity"/>
    <property type="evidence" value="ECO:0007669"/>
    <property type="project" value="TreeGrafter"/>
</dbReference>
<dbReference type="Pfam" id="PF13439">
    <property type="entry name" value="Glyco_transf_4"/>
    <property type="match status" value="1"/>
</dbReference>
<gene>
    <name evidence="6" type="ORF">FHX52_1907</name>
</gene>
<dbReference type="InterPro" id="IPR001296">
    <property type="entry name" value="Glyco_trans_1"/>
</dbReference>
<keyword evidence="2" id="KW-0328">Glycosyltransferase</keyword>
<reference evidence="6 7" key="1">
    <citation type="submission" date="2019-06" db="EMBL/GenBank/DDBJ databases">
        <title>Sequencing the genomes of 1000 actinobacteria strains.</title>
        <authorList>
            <person name="Klenk H.-P."/>
        </authorList>
    </citation>
    <scope>NUCLEOTIDE SEQUENCE [LARGE SCALE GENOMIC DNA]</scope>
    <source>
        <strain evidence="6 7">DSM 21776</strain>
    </source>
</reference>
<comment type="caution">
    <text evidence="6">The sequence shown here is derived from an EMBL/GenBank/DDBJ whole genome shotgun (WGS) entry which is preliminary data.</text>
</comment>